<comment type="caution">
    <text evidence="4">The sequence shown here is derived from an EMBL/GenBank/DDBJ whole genome shotgun (WGS) entry which is preliminary data.</text>
</comment>
<evidence type="ECO:0000256" key="2">
    <source>
        <dbReference type="SAM" id="SignalP"/>
    </source>
</evidence>
<name>A0ABS7UK44_9ACTN</name>
<keyword evidence="5" id="KW-1185">Reference proteome</keyword>
<evidence type="ECO:0000256" key="1">
    <source>
        <dbReference type="SAM" id="MobiDB-lite"/>
    </source>
</evidence>
<organism evidence="4 5">
    <name type="scientific">Nocardioides mangrovi</name>
    <dbReference type="NCBI Taxonomy" id="2874580"/>
    <lineage>
        <taxon>Bacteria</taxon>
        <taxon>Bacillati</taxon>
        <taxon>Actinomycetota</taxon>
        <taxon>Actinomycetes</taxon>
        <taxon>Propionibacteriales</taxon>
        <taxon>Nocardioidaceae</taxon>
        <taxon>Nocardioides</taxon>
    </lineage>
</organism>
<evidence type="ECO:0000313" key="4">
    <source>
        <dbReference type="EMBL" id="MBZ5741239.1"/>
    </source>
</evidence>
<sequence>MRLARALGTAALMGALTASLTACDGGGEHAGDPASSTPPTDPGASASGSPTATASVLDPAHAVDPPGKRTGAIAPADIVVNGAATIPQDRIDAIEKLEGVQDVEQISLASIPIENRTIRVAAVDPATYRNWVTKADSAQADTFWQRVAGGELAIRPGLVKRSPIDKNDYLALGSTDDAVKVHVGAYSAQSWLVDAVVNDTYIDDLGMTEGNALLIRTGGTAPEPLRKPIEKILKGTDTTVSMTDAVARYGLDPGVVQTAVVVGTIADAVGTYRYTVLGGGHIAPDPAWVASHITTETVPILGNVTCNKLIFPQLKAALQDVQAQGLADKIHPSQYAGCYYPRFIAGTTTLSNHAFGLALDINAVENQRGTAGQIDRGVVAIFKHWGFTWGGDWHYTDPMHFEMNQLVRPG</sequence>
<proteinExistence type="predicted"/>
<dbReference type="Pfam" id="PF13539">
    <property type="entry name" value="Peptidase_M15_4"/>
    <property type="match status" value="1"/>
</dbReference>
<dbReference type="PROSITE" id="PS51257">
    <property type="entry name" value="PROKAR_LIPOPROTEIN"/>
    <property type="match status" value="1"/>
</dbReference>
<dbReference type="InterPro" id="IPR039561">
    <property type="entry name" value="Peptidase_M15C"/>
</dbReference>
<feature type="signal peptide" evidence="2">
    <location>
        <begin position="1"/>
        <end position="22"/>
    </location>
</feature>
<feature type="compositionally biased region" description="Low complexity" evidence="1">
    <location>
        <begin position="42"/>
        <end position="55"/>
    </location>
</feature>
<dbReference type="InterPro" id="IPR009045">
    <property type="entry name" value="Zn_M74/Hedgehog-like"/>
</dbReference>
<feature type="domain" description="Peptidase M15C" evidence="3">
    <location>
        <begin position="346"/>
        <end position="403"/>
    </location>
</feature>
<dbReference type="RefSeq" id="WP_224125537.1">
    <property type="nucleotide sequence ID" value="NZ_JAIQZJ010000027.1"/>
</dbReference>
<evidence type="ECO:0000313" key="5">
    <source>
        <dbReference type="Proteomes" id="UP000780875"/>
    </source>
</evidence>
<dbReference type="Gene3D" id="3.30.1380.10">
    <property type="match status" value="1"/>
</dbReference>
<gene>
    <name evidence="4" type="ORF">K8U61_23975</name>
</gene>
<dbReference type="EMBL" id="JAIQZJ010000027">
    <property type="protein sequence ID" value="MBZ5741239.1"/>
    <property type="molecule type" value="Genomic_DNA"/>
</dbReference>
<feature type="region of interest" description="Disordered" evidence="1">
    <location>
        <begin position="26"/>
        <end position="72"/>
    </location>
</feature>
<dbReference type="Proteomes" id="UP000780875">
    <property type="component" value="Unassembled WGS sequence"/>
</dbReference>
<feature type="chain" id="PRO_5047016824" evidence="2">
    <location>
        <begin position="23"/>
        <end position="410"/>
    </location>
</feature>
<reference evidence="4 5" key="1">
    <citation type="submission" date="2021-09" db="EMBL/GenBank/DDBJ databases">
        <title>Whole genome sequence of Nocardioides sp. GBK3QG-3.</title>
        <authorList>
            <person name="Tuo L."/>
        </authorList>
    </citation>
    <scope>NUCLEOTIDE SEQUENCE [LARGE SCALE GENOMIC DNA]</scope>
    <source>
        <strain evidence="4 5">GBK3QG-3</strain>
    </source>
</reference>
<accession>A0ABS7UK44</accession>
<protein>
    <submittedName>
        <fullName evidence="4">M15 family metallopeptidase</fullName>
    </submittedName>
</protein>
<keyword evidence="2" id="KW-0732">Signal</keyword>
<dbReference type="SUPFAM" id="SSF55166">
    <property type="entry name" value="Hedgehog/DD-peptidase"/>
    <property type="match status" value="1"/>
</dbReference>
<evidence type="ECO:0000259" key="3">
    <source>
        <dbReference type="Pfam" id="PF13539"/>
    </source>
</evidence>